<dbReference type="InterPro" id="IPR036428">
    <property type="entry name" value="PCD_sf"/>
</dbReference>
<evidence type="ECO:0000313" key="6">
    <source>
        <dbReference type="EMBL" id="ROS43707.1"/>
    </source>
</evidence>
<evidence type="ECO:0000256" key="5">
    <source>
        <dbReference type="ARBA" id="ARBA00023239"/>
    </source>
</evidence>
<dbReference type="SUPFAM" id="SSF55248">
    <property type="entry name" value="PCD-like"/>
    <property type="match status" value="1"/>
</dbReference>
<comment type="caution">
    <text evidence="6">The sequence shown here is derived from an EMBL/GenBank/DDBJ whole genome shotgun (WGS) entry which is preliminary data.</text>
</comment>
<sequence>MPRVFSNLARFAPRGHGYPPGKRKEDVVPETLSDTEIARALGGLTGWRGDAGHLSRTVRVPEQAHGALIGRVQRDAAELSDHAQFERRRGELTFTVTTGFPGRVTEPDLWLASRIEAVLAELT</sequence>
<evidence type="ECO:0000313" key="7">
    <source>
        <dbReference type="Proteomes" id="UP000274843"/>
    </source>
</evidence>
<dbReference type="GeneID" id="301847395"/>
<evidence type="ECO:0000256" key="4">
    <source>
        <dbReference type="ARBA" id="ARBA00021735"/>
    </source>
</evidence>
<name>A0A3N2H456_9PSEU</name>
<dbReference type="GO" id="GO:0006729">
    <property type="term" value="P:tetrahydrobiopterin biosynthetic process"/>
    <property type="evidence" value="ECO:0007669"/>
    <property type="project" value="InterPro"/>
</dbReference>
<keyword evidence="7" id="KW-1185">Reference proteome</keyword>
<gene>
    <name evidence="6" type="ORF">EDD35_6127</name>
</gene>
<comment type="catalytic activity">
    <reaction evidence="1">
        <text>(4aS,6R)-4a-hydroxy-L-erythro-5,6,7,8-tetrahydrobiopterin = (6R)-L-erythro-6,7-dihydrobiopterin + H2O</text>
        <dbReference type="Rhea" id="RHEA:11920"/>
        <dbReference type="ChEBI" id="CHEBI:15377"/>
        <dbReference type="ChEBI" id="CHEBI:15642"/>
        <dbReference type="ChEBI" id="CHEBI:43120"/>
        <dbReference type="EC" id="4.2.1.96"/>
    </reaction>
</comment>
<dbReference type="Gene3D" id="3.30.1360.20">
    <property type="entry name" value="Transcriptional coactivator/pterin dehydratase"/>
    <property type="match status" value="1"/>
</dbReference>
<reference evidence="6 7" key="1">
    <citation type="submission" date="2018-11" db="EMBL/GenBank/DDBJ databases">
        <title>Sequencing the genomes of 1000 actinobacteria strains.</title>
        <authorList>
            <person name="Klenk H.-P."/>
        </authorList>
    </citation>
    <scope>NUCLEOTIDE SEQUENCE [LARGE SCALE GENOMIC DNA]</scope>
    <source>
        <strain evidence="6 7">DSM 44348</strain>
    </source>
</reference>
<dbReference type="InterPro" id="IPR001533">
    <property type="entry name" value="Pterin_deHydtase"/>
</dbReference>
<dbReference type="RefSeq" id="WP_123685874.1">
    <property type="nucleotide sequence ID" value="NZ_RKHY01000001.1"/>
</dbReference>
<dbReference type="EMBL" id="RKHY01000001">
    <property type="protein sequence ID" value="ROS43707.1"/>
    <property type="molecule type" value="Genomic_DNA"/>
</dbReference>
<comment type="similarity">
    <text evidence="2">Belongs to the pterin-4-alpha-carbinolamine dehydratase family.</text>
</comment>
<dbReference type="AlphaFoldDB" id="A0A3N2H456"/>
<keyword evidence="5" id="KW-0456">Lyase</keyword>
<proteinExistence type="inferred from homology"/>
<dbReference type="EC" id="4.2.1.96" evidence="3"/>
<evidence type="ECO:0000256" key="3">
    <source>
        <dbReference type="ARBA" id="ARBA00013252"/>
    </source>
</evidence>
<dbReference type="Proteomes" id="UP000274843">
    <property type="component" value="Unassembled WGS sequence"/>
</dbReference>
<evidence type="ECO:0000256" key="2">
    <source>
        <dbReference type="ARBA" id="ARBA00006472"/>
    </source>
</evidence>
<organism evidence="6 7">
    <name type="scientific">Amycolatopsis thermoflava</name>
    <dbReference type="NCBI Taxonomy" id="84480"/>
    <lineage>
        <taxon>Bacteria</taxon>
        <taxon>Bacillati</taxon>
        <taxon>Actinomycetota</taxon>
        <taxon>Actinomycetes</taxon>
        <taxon>Pseudonocardiales</taxon>
        <taxon>Pseudonocardiaceae</taxon>
        <taxon>Amycolatopsis</taxon>
        <taxon>Amycolatopsis methanolica group</taxon>
    </lineage>
</organism>
<dbReference type="Pfam" id="PF01329">
    <property type="entry name" value="Pterin_4a"/>
    <property type="match status" value="1"/>
</dbReference>
<dbReference type="GO" id="GO:0008124">
    <property type="term" value="F:4-alpha-hydroxytetrahydrobiopterin dehydratase activity"/>
    <property type="evidence" value="ECO:0007669"/>
    <property type="project" value="UniProtKB-EC"/>
</dbReference>
<evidence type="ECO:0000256" key="1">
    <source>
        <dbReference type="ARBA" id="ARBA00001554"/>
    </source>
</evidence>
<protein>
    <recommendedName>
        <fullName evidence="4">Putative pterin-4-alpha-carbinolamine dehydratase</fullName>
        <ecNumber evidence="3">4.2.1.96</ecNumber>
    </recommendedName>
</protein>
<accession>A0A3N2H456</accession>